<organism evidence="1 2">
    <name type="scientific">Besnoitia besnoiti</name>
    <name type="common">Apicomplexan protozoan</name>
    <dbReference type="NCBI Taxonomy" id="94643"/>
    <lineage>
        <taxon>Eukaryota</taxon>
        <taxon>Sar</taxon>
        <taxon>Alveolata</taxon>
        <taxon>Apicomplexa</taxon>
        <taxon>Conoidasida</taxon>
        <taxon>Coccidia</taxon>
        <taxon>Eucoccidiorida</taxon>
        <taxon>Eimeriorina</taxon>
        <taxon>Sarcocystidae</taxon>
        <taxon>Besnoitia</taxon>
    </lineage>
</organism>
<comment type="caution">
    <text evidence="1">The sequence shown here is derived from an EMBL/GenBank/DDBJ whole genome shotgun (WGS) entry which is preliminary data.</text>
</comment>
<evidence type="ECO:0000313" key="2">
    <source>
        <dbReference type="Proteomes" id="UP000224006"/>
    </source>
</evidence>
<dbReference type="VEuPathDB" id="ToxoDB:BESB_013870"/>
<dbReference type="KEGG" id="bbes:BESB_013870"/>
<sequence length="304" mass="35264">MEWTAPTTSRASGHCGIVQILIELGFGFTLLEAMANDRLEERYRGHHIEVTEREMHRQYYPWPGTLRRRLAAGGSDHADNCRLSGEHHEDSLIRCMQRLQAGSFTGTHDQATHTGPRVTARIWHTQSPRLPPQDVREAQHLALSILRTHDPCSCCQRREVVLQNLLSDEKVARHREETYLDKRDAHELKSIRTRNRTRRLEYDNFTIANEKCKKQMRKSHQATLQLAESLRQAYRDEGLLVAGEELLRVQEEMSALYESPEGMYDEAELEQQLEALRHQLATIQEFRSRLRGRQERATKGPSSH</sequence>
<dbReference type="RefSeq" id="XP_029216784.1">
    <property type="nucleotide sequence ID" value="XM_029360117.1"/>
</dbReference>
<accession>A0A2A9M484</accession>
<gene>
    <name evidence="1" type="ORF">BESB_013870</name>
</gene>
<protein>
    <submittedName>
        <fullName evidence="1">Uncharacterized protein</fullName>
    </submittedName>
</protein>
<proteinExistence type="predicted"/>
<evidence type="ECO:0000313" key="1">
    <source>
        <dbReference type="EMBL" id="PFH32775.1"/>
    </source>
</evidence>
<name>A0A2A9M484_BESBE</name>
<reference evidence="1 2" key="1">
    <citation type="submission" date="2017-09" db="EMBL/GenBank/DDBJ databases">
        <title>Genome sequencing of Besnoitia besnoiti strain Bb-Ger1.</title>
        <authorList>
            <person name="Schares G."/>
            <person name="Venepally P."/>
            <person name="Lorenzi H.A."/>
        </authorList>
    </citation>
    <scope>NUCLEOTIDE SEQUENCE [LARGE SCALE GENOMIC DNA]</scope>
    <source>
        <strain evidence="1 2">Bb-Ger1</strain>
    </source>
</reference>
<keyword evidence="2" id="KW-1185">Reference proteome</keyword>
<dbReference type="Proteomes" id="UP000224006">
    <property type="component" value="Chromosome IX"/>
</dbReference>
<dbReference type="AlphaFoldDB" id="A0A2A9M484"/>
<dbReference type="EMBL" id="NWUJ01000010">
    <property type="protein sequence ID" value="PFH32775.1"/>
    <property type="molecule type" value="Genomic_DNA"/>
</dbReference>
<dbReference type="GeneID" id="40306449"/>